<keyword evidence="4" id="KW-0969">Cilium</keyword>
<keyword evidence="4" id="KW-0282">Flagellum</keyword>
<evidence type="ECO:0000256" key="4">
    <source>
        <dbReference type="RuleBase" id="RU367040"/>
    </source>
</evidence>
<evidence type="ECO:0000256" key="2">
    <source>
        <dbReference type="ARBA" id="ARBA00022490"/>
    </source>
</evidence>
<keyword evidence="7" id="KW-1185">Reference proteome</keyword>
<comment type="similarity">
    <text evidence="1 4">Belongs to the tektin family.</text>
</comment>
<dbReference type="GO" id="GO:0036126">
    <property type="term" value="C:sperm flagellum"/>
    <property type="evidence" value="ECO:0007669"/>
    <property type="project" value="TreeGrafter"/>
</dbReference>
<dbReference type="PANTHER" id="PTHR19960">
    <property type="entry name" value="TEKTIN"/>
    <property type="match status" value="1"/>
</dbReference>
<dbReference type="GO" id="GO:0015630">
    <property type="term" value="C:microtubule cytoskeleton"/>
    <property type="evidence" value="ECO:0007669"/>
    <property type="project" value="UniProtKB-UniRule"/>
</dbReference>
<reference evidence="6 7" key="1">
    <citation type="submission" date="2017-05" db="EMBL/GenBank/DDBJ databases">
        <title>Genome of assembly of the Bengalese finch, Lonchura striata domestica.</title>
        <authorList>
            <person name="Colquitt B.M."/>
            <person name="Brainard M.S."/>
        </authorList>
    </citation>
    <scope>NUCLEOTIDE SEQUENCE [LARGE SCALE GENOMIC DNA]</scope>
    <source>
        <strain evidence="6">White83orange57</strain>
    </source>
</reference>
<dbReference type="Proteomes" id="UP000197619">
    <property type="component" value="Unassembled WGS sequence"/>
</dbReference>
<dbReference type="AlphaFoldDB" id="A0A218UWC9"/>
<evidence type="ECO:0000313" key="6">
    <source>
        <dbReference type="EMBL" id="OWK57841.1"/>
    </source>
</evidence>
<dbReference type="InterPro" id="IPR000435">
    <property type="entry name" value="Tektins"/>
</dbReference>
<gene>
    <name evidence="6" type="primary">TEKT4</name>
    <name evidence="6" type="ORF">RLOC_00003556</name>
</gene>
<name>A0A218UWC9_9PASE</name>
<dbReference type="EMBL" id="MUZQ01000114">
    <property type="protein sequence ID" value="OWK57841.1"/>
    <property type="molecule type" value="Genomic_DNA"/>
</dbReference>
<keyword evidence="4" id="KW-0966">Cell projection</keyword>
<comment type="subcellular location">
    <subcellularLocation>
        <location evidence="4">Cytoplasm</location>
        <location evidence="4">Cytoskeleton</location>
        <location evidence="4">Cilium axoneme</location>
    </subcellularLocation>
</comment>
<dbReference type="InterPro" id="IPR048256">
    <property type="entry name" value="Tektin-like"/>
</dbReference>
<dbReference type="PANTHER" id="PTHR19960:SF12">
    <property type="entry name" value="TEKTIN-4"/>
    <property type="match status" value="1"/>
</dbReference>
<dbReference type="GO" id="GO:0005634">
    <property type="term" value="C:nucleus"/>
    <property type="evidence" value="ECO:0007669"/>
    <property type="project" value="TreeGrafter"/>
</dbReference>
<dbReference type="GO" id="GO:0060294">
    <property type="term" value="P:cilium movement involved in cell motility"/>
    <property type="evidence" value="ECO:0007669"/>
    <property type="project" value="UniProtKB-UniRule"/>
</dbReference>
<evidence type="ECO:0000313" key="7">
    <source>
        <dbReference type="Proteomes" id="UP000197619"/>
    </source>
</evidence>
<dbReference type="Pfam" id="PF03148">
    <property type="entry name" value="Tektin"/>
    <property type="match status" value="1"/>
</dbReference>
<evidence type="ECO:0000256" key="5">
    <source>
        <dbReference type="SAM" id="MobiDB-lite"/>
    </source>
</evidence>
<sequence>MAMAGLRTAKYQLPEWHRRNAGVCCEALRAGERAERGRAEAAQLVKHAAASAQRAQQRSKATLGQRLQDVHFWRMELQKEIMELDAETKLLAAQKLRLERALDATEVPYAVVVDNLDCRERRQPPDLVIDEVERQLLKRLHTQILGRVQPRQHFQGGAGEAGVGAAALADQQRHPRRVRGPARAARRHRRGLQRALQGAGRGQAAPGAAPGADPEGYWGGGSQHCKPEKSHQGEGSSPEGGSHQALRPILPAQRRALQG</sequence>
<keyword evidence="2" id="KW-0963">Cytoplasm</keyword>
<dbReference type="GO" id="GO:0005930">
    <property type="term" value="C:axoneme"/>
    <property type="evidence" value="ECO:0007669"/>
    <property type="project" value="UniProtKB-SubCell"/>
</dbReference>
<feature type="region of interest" description="Disordered" evidence="5">
    <location>
        <begin position="155"/>
        <end position="259"/>
    </location>
</feature>
<evidence type="ECO:0000256" key="3">
    <source>
        <dbReference type="ARBA" id="ARBA00023054"/>
    </source>
</evidence>
<feature type="compositionally biased region" description="Basic residues" evidence="5">
    <location>
        <begin position="174"/>
        <end position="192"/>
    </location>
</feature>
<evidence type="ECO:0000256" key="1">
    <source>
        <dbReference type="ARBA" id="ARBA00007209"/>
    </source>
</evidence>
<protein>
    <recommendedName>
        <fullName evidence="4">Tektin</fullName>
    </recommendedName>
</protein>
<accession>A0A218UWC9</accession>
<keyword evidence="3" id="KW-0175">Coiled coil</keyword>
<feature type="compositionally biased region" description="Low complexity" evidence="5">
    <location>
        <begin position="193"/>
        <end position="212"/>
    </location>
</feature>
<proteinExistence type="inferred from homology"/>
<comment type="caution">
    <text evidence="6">The sequence shown here is derived from an EMBL/GenBank/DDBJ whole genome shotgun (WGS) entry which is preliminary data.</text>
</comment>
<dbReference type="GO" id="GO:0060271">
    <property type="term" value="P:cilium assembly"/>
    <property type="evidence" value="ECO:0007669"/>
    <property type="project" value="UniProtKB-UniRule"/>
</dbReference>
<organism evidence="6 7">
    <name type="scientific">Lonchura striata</name>
    <name type="common">white-rumped munia</name>
    <dbReference type="NCBI Taxonomy" id="40157"/>
    <lineage>
        <taxon>Eukaryota</taxon>
        <taxon>Metazoa</taxon>
        <taxon>Chordata</taxon>
        <taxon>Craniata</taxon>
        <taxon>Vertebrata</taxon>
        <taxon>Euteleostomi</taxon>
        <taxon>Archelosauria</taxon>
        <taxon>Archosauria</taxon>
        <taxon>Dinosauria</taxon>
        <taxon>Saurischia</taxon>
        <taxon>Theropoda</taxon>
        <taxon>Coelurosauria</taxon>
        <taxon>Aves</taxon>
        <taxon>Neognathae</taxon>
        <taxon>Neoaves</taxon>
        <taxon>Telluraves</taxon>
        <taxon>Australaves</taxon>
        <taxon>Passeriformes</taxon>
        <taxon>Passeroidea</taxon>
        <taxon>Estrildidae</taxon>
        <taxon>Estrildinae</taxon>
        <taxon>Lonchura</taxon>
    </lineage>
</organism>
<dbReference type="STRING" id="299123.ENSLSDP00000012181"/>